<keyword evidence="8" id="KW-1185">Reference proteome</keyword>
<evidence type="ECO:0000256" key="5">
    <source>
        <dbReference type="ARBA" id="ARBA00022884"/>
    </source>
</evidence>
<dbReference type="InterPro" id="IPR000100">
    <property type="entry name" value="RNase_P"/>
</dbReference>
<keyword evidence="3" id="KW-0255">Endonuclease</keyword>
<evidence type="ECO:0000256" key="4">
    <source>
        <dbReference type="ARBA" id="ARBA00022801"/>
    </source>
</evidence>
<dbReference type="SUPFAM" id="SSF54211">
    <property type="entry name" value="Ribosomal protein S5 domain 2-like"/>
    <property type="match status" value="1"/>
</dbReference>
<dbReference type="Gene3D" id="3.30.230.10">
    <property type="match status" value="1"/>
</dbReference>
<feature type="region of interest" description="Disordered" evidence="6">
    <location>
        <begin position="203"/>
        <end position="225"/>
    </location>
</feature>
<dbReference type="GO" id="GO:0004526">
    <property type="term" value="F:ribonuclease P activity"/>
    <property type="evidence" value="ECO:0007669"/>
    <property type="project" value="InterPro"/>
</dbReference>
<accession>A0A9W8L604</accession>
<dbReference type="Pfam" id="PF00825">
    <property type="entry name" value="Ribonuclease_P"/>
    <property type="match status" value="1"/>
</dbReference>
<dbReference type="OrthoDB" id="5524543at2759"/>
<dbReference type="GO" id="GO:0000049">
    <property type="term" value="F:tRNA binding"/>
    <property type="evidence" value="ECO:0007669"/>
    <property type="project" value="InterPro"/>
</dbReference>
<reference evidence="7" key="1">
    <citation type="submission" date="2022-07" db="EMBL/GenBank/DDBJ databases">
        <title>Phylogenomic reconstructions and comparative analyses of Kickxellomycotina fungi.</title>
        <authorList>
            <person name="Reynolds N.K."/>
            <person name="Stajich J.E."/>
            <person name="Barry K."/>
            <person name="Grigoriev I.V."/>
            <person name="Crous P."/>
            <person name="Smith M.E."/>
        </authorList>
    </citation>
    <scope>NUCLEOTIDE SEQUENCE</scope>
    <source>
        <strain evidence="7">CBS 109367</strain>
    </source>
</reference>
<evidence type="ECO:0000313" key="8">
    <source>
        <dbReference type="Proteomes" id="UP001151516"/>
    </source>
</evidence>
<evidence type="ECO:0000256" key="6">
    <source>
        <dbReference type="SAM" id="MobiDB-lite"/>
    </source>
</evidence>
<dbReference type="GO" id="GO:0008033">
    <property type="term" value="P:tRNA processing"/>
    <property type="evidence" value="ECO:0007669"/>
    <property type="project" value="UniProtKB-KW"/>
</dbReference>
<keyword evidence="2" id="KW-0540">Nuclease</keyword>
<dbReference type="Proteomes" id="UP001151516">
    <property type="component" value="Unassembled WGS sequence"/>
</dbReference>
<name>A0A9W8L604_9FUNG</name>
<sequence>MLARLLVPFARCVRPLSTSCFPQHVSEQFVMQLRLPGRTTGTLSTGVVPYANDPMIPSSKYFKPRGLDSTHGLRFMLGSNNLRSTTQGFTLIASPWNEDEHPRDHNGLRIRDYRVACMATKKGYSKKAYHRWRAMRLLRTAAMLILPDKGMKRCDYVLVARAPMRFMDRDQLFLDVEQAFVDMEARIRAGWARNGRRLRPRVPEDLIGKDLTQQSPTKSKEKPTKILQTASSNEQRRIYCISQIVEDFGPLGT</sequence>
<protein>
    <submittedName>
        <fullName evidence="7">Uncharacterized protein</fullName>
    </submittedName>
</protein>
<dbReference type="EMBL" id="JANBTX010000014">
    <property type="protein sequence ID" value="KAJ2690247.1"/>
    <property type="molecule type" value="Genomic_DNA"/>
</dbReference>
<evidence type="ECO:0000256" key="2">
    <source>
        <dbReference type="ARBA" id="ARBA00022722"/>
    </source>
</evidence>
<dbReference type="InterPro" id="IPR014721">
    <property type="entry name" value="Ribsml_uS5_D2-typ_fold_subgr"/>
</dbReference>
<proteinExistence type="predicted"/>
<keyword evidence="4" id="KW-0378">Hydrolase</keyword>
<evidence type="ECO:0000256" key="1">
    <source>
        <dbReference type="ARBA" id="ARBA00022694"/>
    </source>
</evidence>
<evidence type="ECO:0000313" key="7">
    <source>
        <dbReference type="EMBL" id="KAJ2690247.1"/>
    </source>
</evidence>
<keyword evidence="1" id="KW-0819">tRNA processing</keyword>
<organism evidence="7 8">
    <name type="scientific">Coemansia spiralis</name>
    <dbReference type="NCBI Taxonomy" id="417178"/>
    <lineage>
        <taxon>Eukaryota</taxon>
        <taxon>Fungi</taxon>
        <taxon>Fungi incertae sedis</taxon>
        <taxon>Zoopagomycota</taxon>
        <taxon>Kickxellomycotina</taxon>
        <taxon>Kickxellomycetes</taxon>
        <taxon>Kickxellales</taxon>
        <taxon>Kickxellaceae</taxon>
        <taxon>Coemansia</taxon>
    </lineage>
</organism>
<keyword evidence="5" id="KW-0694">RNA-binding</keyword>
<gene>
    <name evidence="7" type="ORF">IWW39_000928</name>
</gene>
<evidence type="ECO:0000256" key="3">
    <source>
        <dbReference type="ARBA" id="ARBA00022759"/>
    </source>
</evidence>
<comment type="caution">
    <text evidence="7">The sequence shown here is derived from an EMBL/GenBank/DDBJ whole genome shotgun (WGS) entry which is preliminary data.</text>
</comment>
<dbReference type="InterPro" id="IPR020568">
    <property type="entry name" value="Ribosomal_Su5_D2-typ_SF"/>
</dbReference>
<dbReference type="AlphaFoldDB" id="A0A9W8L604"/>